<keyword evidence="3" id="KW-0830">Ubiquinone</keyword>
<dbReference type="OrthoDB" id="2093493at2759"/>
<protein>
    <submittedName>
        <fullName evidence="3">Nadh-ubiquinone oxidoreductase kDa subunit</fullName>
    </submittedName>
</protein>
<sequence length="1045" mass="116138">MSQPVKSAAAKVAQAASFKKYTVQPEGIWARISNVLAVDPKRSTGVPLNPQFRNPPPGALDPASYDDPVTVPAGDIADNPYWKRDTRRSYPRLASVTQGDVVGLLSVGSAAAEKVELIGEAGKNKLVAVSEEGQKGVAAFFEKDPAAAKSVLNADGLPPLPSGHHTSGKLGEKKYKLEEEQSYAGACDEHRDLVQHVGFLQSREWIMRYVVKAGQRSHSVCSVGSGHIVSRFCLTGKELRLAGTRSKHASGSTSRRPRPLPPRCDCDPQGSAMALSQSVGQFPGALDVIFTCDICQASISDIYGEGGPGATVTDFQDGRPPTADRRVTCLWLTQCMHLTCGKHLEGGGAPFHPKGQHPKAPCPLCRRDKNDERPRTLYAVRGLRPGNFDPDIPHELFQVPPMKLQGQSVEREALQFQYLSLIRFATSISHRHNELQQEKREIESQAKKLASENAATTTENRELKAKLLSLEKDNTDIGKWRQRLPKITHYLKQWPMVMQEVNQLREQLADLGYAVPKKDYTFRDAVDDKYERTVDSNLPESTIREREVSTVRAPTNHTRTEYRTGRDQFLLSDHGNFVLTKHPGSKAQTHISESSSSRKRKLSELNASIASEYDQQWQDHHRKDRVPDTRVTIQGLLSGPTANLEKVQISRASNAFPSDPADIPEAQVFKDGEWHTNPNREARQRISHTPKPRVLPENCGKYLMTGGLAHSTDRLQNAMGNKTHSQEDQRHGILHAHGVGDTYEDETAFHVYDRQPETIRQPVFRRMHDRTTFANPSTSQVNQLPQNWPTIQKPDVGNEQLRELGLSTHAKKPERCQNINHGSATPLTRTHQASGMPSVRQNSSPFFSRVRGGARSGLSPGVAGLSANARVGTVSKRTNAPMPPPNKWSQPRGLNGLSFIDAPRDQSQSQPLYQASNMWPPQRNITDRPFMAHNPQRTRDGYFVRPEQPRLSSSYFGSVPQLQPAEPFQTPRMQSIPQYAPPISSRRNFTQNDALNLVENSSHQAPASFYQNQENGTGFSNIASRQVTEDRGLFSSAGGRRAVRR</sequence>
<proteinExistence type="predicted"/>
<dbReference type="RefSeq" id="XP_020125482.1">
    <property type="nucleotide sequence ID" value="XM_020279647.1"/>
</dbReference>
<accession>A0A1J9QK22</accession>
<feature type="coiled-coil region" evidence="1">
    <location>
        <begin position="425"/>
        <end position="473"/>
    </location>
</feature>
<feature type="region of interest" description="Disordered" evidence="2">
    <location>
        <begin position="816"/>
        <end position="841"/>
    </location>
</feature>
<dbReference type="CDD" id="cd22849">
    <property type="entry name" value="NuzM"/>
    <property type="match status" value="1"/>
</dbReference>
<dbReference type="GeneID" id="31019910"/>
<dbReference type="InterPro" id="IPR016813">
    <property type="entry name" value="NADH_Ub_cplx-1_21kDa"/>
</dbReference>
<keyword evidence="1" id="KW-0175">Coiled coil</keyword>
<evidence type="ECO:0000313" key="3">
    <source>
        <dbReference type="EMBL" id="OJD29222.1"/>
    </source>
</evidence>
<evidence type="ECO:0000256" key="2">
    <source>
        <dbReference type="SAM" id="MobiDB-lite"/>
    </source>
</evidence>
<evidence type="ECO:0000256" key="1">
    <source>
        <dbReference type="SAM" id="Coils"/>
    </source>
</evidence>
<dbReference type="EMBL" id="MNUE01000087">
    <property type="protein sequence ID" value="OJD29222.1"/>
    <property type="molecule type" value="Genomic_DNA"/>
</dbReference>
<dbReference type="PANTHER" id="PTHR37325">
    <property type="entry name" value="OXIDOREDUCTASE 21 KDA SUBUNIT, PUTATIVE (AFU_ORTHOLOGUE AFUA_4G05910)-RELATED"/>
    <property type="match status" value="1"/>
</dbReference>
<dbReference type="AlphaFoldDB" id="A0A1J9QK22"/>
<keyword evidence="4" id="KW-1185">Reference proteome</keyword>
<comment type="caution">
    <text evidence="3">The sequence shown here is derived from an EMBL/GenBank/DDBJ whole genome shotgun (WGS) entry which is preliminary data.</text>
</comment>
<feature type="region of interest" description="Disordered" evidence="2">
    <location>
        <begin position="580"/>
        <end position="601"/>
    </location>
</feature>
<name>A0A1J9QK22_9PEZI</name>
<gene>
    <name evidence="3" type="ORF">BKCO1_8700019</name>
</gene>
<feature type="compositionally biased region" description="Polar residues" evidence="2">
    <location>
        <begin position="817"/>
        <end position="841"/>
    </location>
</feature>
<dbReference type="STRING" id="236234.A0A1J9QK22"/>
<reference evidence="3 4" key="1">
    <citation type="submission" date="2016-10" db="EMBL/GenBank/DDBJ databases">
        <title>Proteomics and genomics reveal pathogen-plant mechanisms compatible with a hemibiotrophic lifestyle of Diplodia corticola.</title>
        <authorList>
            <person name="Fernandes I."/>
            <person name="De Jonge R."/>
            <person name="Van De Peer Y."/>
            <person name="Devreese B."/>
            <person name="Alves A."/>
            <person name="Esteves A.C."/>
        </authorList>
    </citation>
    <scope>NUCLEOTIDE SEQUENCE [LARGE SCALE GENOMIC DNA]</scope>
    <source>
        <strain evidence="3 4">CBS 112549</strain>
    </source>
</reference>
<dbReference type="PANTHER" id="PTHR37325:SF1">
    <property type="entry name" value="OXIDOREDUCTASE 21 KDA SUBUNIT, PUTATIVE (AFU_ORTHOLOGUE AFUA_4G05910)-RELATED"/>
    <property type="match status" value="1"/>
</dbReference>
<evidence type="ECO:0000313" key="4">
    <source>
        <dbReference type="Proteomes" id="UP000183809"/>
    </source>
</evidence>
<organism evidence="3 4">
    <name type="scientific">Diplodia corticola</name>
    <dbReference type="NCBI Taxonomy" id="236234"/>
    <lineage>
        <taxon>Eukaryota</taxon>
        <taxon>Fungi</taxon>
        <taxon>Dikarya</taxon>
        <taxon>Ascomycota</taxon>
        <taxon>Pezizomycotina</taxon>
        <taxon>Dothideomycetes</taxon>
        <taxon>Dothideomycetes incertae sedis</taxon>
        <taxon>Botryosphaeriales</taxon>
        <taxon>Botryosphaeriaceae</taxon>
        <taxon>Diplodia</taxon>
    </lineage>
</organism>
<feature type="region of interest" description="Disordered" evidence="2">
    <location>
        <begin position="874"/>
        <end position="910"/>
    </location>
</feature>
<dbReference type="Proteomes" id="UP000183809">
    <property type="component" value="Unassembled WGS sequence"/>
</dbReference>